<dbReference type="PANTHER" id="PTHR12110:SF41">
    <property type="entry name" value="INOSOSE DEHYDRATASE"/>
    <property type="match status" value="1"/>
</dbReference>
<dbReference type="EMBL" id="FOIM01000004">
    <property type="protein sequence ID" value="SET28660.1"/>
    <property type="molecule type" value="Genomic_DNA"/>
</dbReference>
<dbReference type="AlphaFoldDB" id="A0A1I0D9A8"/>
<dbReference type="STRING" id="460384.SAMN05216313_10458"/>
<sequence length="263" mass="30921">MPYNLIPAVQMFTVREFIQTAEGLEQSMRRIRDMGCRDVQFSRVGTGIDPDFITALLKELDMHVFVTHSPMDRIFNDLPALIREHHAWGCDSIGLGNLDNRYLDDGYEGYTRFIRDIKPVVQELKREGMTFAYHSHSFEFIRYQGRYMYDRLIEETDPEGFHFIQDSFWMRYGGINHPKYMEKVAGRMEVLHVKDFTTRIGYFGECECMTGTIGEGNIDYRPLLEVCQRTGVKYLAIEQDRCLRDPFDCLKDAYVELKRIVEE</sequence>
<name>A0A1I0D9A8_9FIRM</name>
<evidence type="ECO:0000259" key="1">
    <source>
        <dbReference type="Pfam" id="PF01261"/>
    </source>
</evidence>
<accession>A0A1I0D9A8</accession>
<protein>
    <submittedName>
        <fullName evidence="2">Xylose isomerase-like TIM barrel</fullName>
    </submittedName>
</protein>
<keyword evidence="2" id="KW-0413">Isomerase</keyword>
<proteinExistence type="predicted"/>
<evidence type="ECO:0000313" key="3">
    <source>
        <dbReference type="Proteomes" id="UP000198508"/>
    </source>
</evidence>
<dbReference type="RefSeq" id="WP_092361254.1">
    <property type="nucleotide sequence ID" value="NZ_CABJCG010000008.1"/>
</dbReference>
<dbReference type="Gene3D" id="3.20.20.150">
    <property type="entry name" value="Divalent-metal-dependent TIM barrel enzymes"/>
    <property type="match status" value="1"/>
</dbReference>
<gene>
    <name evidence="2" type="ORF">SAMN05216313_10458</name>
</gene>
<dbReference type="SUPFAM" id="SSF51658">
    <property type="entry name" value="Xylose isomerase-like"/>
    <property type="match status" value="1"/>
</dbReference>
<dbReference type="PANTHER" id="PTHR12110">
    <property type="entry name" value="HYDROXYPYRUVATE ISOMERASE"/>
    <property type="match status" value="1"/>
</dbReference>
<dbReference type="GO" id="GO:0016853">
    <property type="term" value="F:isomerase activity"/>
    <property type="evidence" value="ECO:0007669"/>
    <property type="project" value="UniProtKB-KW"/>
</dbReference>
<feature type="domain" description="Xylose isomerase-like TIM barrel" evidence="1">
    <location>
        <begin position="87"/>
        <end position="234"/>
    </location>
</feature>
<evidence type="ECO:0000313" key="2">
    <source>
        <dbReference type="EMBL" id="SET28660.1"/>
    </source>
</evidence>
<dbReference type="Pfam" id="PF01261">
    <property type="entry name" value="AP_endonuc_2"/>
    <property type="match status" value="1"/>
</dbReference>
<dbReference type="InterPro" id="IPR013022">
    <property type="entry name" value="Xyl_isomerase-like_TIM-brl"/>
</dbReference>
<keyword evidence="3" id="KW-1185">Reference proteome</keyword>
<organism evidence="2 3">
    <name type="scientific">Enterocloster lavalensis</name>
    <dbReference type="NCBI Taxonomy" id="460384"/>
    <lineage>
        <taxon>Bacteria</taxon>
        <taxon>Bacillati</taxon>
        <taxon>Bacillota</taxon>
        <taxon>Clostridia</taxon>
        <taxon>Lachnospirales</taxon>
        <taxon>Lachnospiraceae</taxon>
        <taxon>Enterocloster</taxon>
    </lineage>
</organism>
<dbReference type="InterPro" id="IPR036237">
    <property type="entry name" value="Xyl_isomerase-like_sf"/>
</dbReference>
<reference evidence="3" key="1">
    <citation type="submission" date="2016-10" db="EMBL/GenBank/DDBJ databases">
        <authorList>
            <person name="Varghese N."/>
            <person name="Submissions S."/>
        </authorList>
    </citation>
    <scope>NUCLEOTIDE SEQUENCE [LARGE SCALE GENOMIC DNA]</scope>
    <source>
        <strain evidence="3">NLAE-zl-G277</strain>
    </source>
</reference>
<dbReference type="Proteomes" id="UP000198508">
    <property type="component" value="Unassembled WGS sequence"/>
</dbReference>
<dbReference type="InterPro" id="IPR050312">
    <property type="entry name" value="IolE/XylAMocC-like"/>
</dbReference>